<keyword evidence="14" id="KW-0547">Nucleotide-binding</keyword>
<proteinExistence type="inferred from homology"/>
<dbReference type="HOGENOM" id="CLU_013299_0_3_0"/>
<keyword evidence="4 12" id="KW-0285">Flavoprotein</keyword>
<accession>F8L4F8</accession>
<dbReference type="Pfam" id="PF01207">
    <property type="entry name" value="Dus"/>
    <property type="match status" value="1"/>
</dbReference>
<evidence type="ECO:0000256" key="2">
    <source>
        <dbReference type="ARBA" id="ARBA00002790"/>
    </source>
</evidence>
<dbReference type="OrthoDB" id="9764501at2"/>
<dbReference type="AlphaFoldDB" id="F8L4F8"/>
<dbReference type="PIRSF" id="PIRSF006621">
    <property type="entry name" value="Dus"/>
    <property type="match status" value="1"/>
</dbReference>
<dbReference type="InterPro" id="IPR018517">
    <property type="entry name" value="tRNA_hU_synthase_CS"/>
</dbReference>
<dbReference type="STRING" id="331113.SNE_A23320"/>
<dbReference type="KEGG" id="sng:SNE_A23320"/>
<evidence type="ECO:0000256" key="7">
    <source>
        <dbReference type="ARBA" id="ARBA00022857"/>
    </source>
</evidence>
<dbReference type="InterPro" id="IPR035587">
    <property type="entry name" value="DUS-like_FMN-bd"/>
</dbReference>
<dbReference type="SUPFAM" id="SSF51395">
    <property type="entry name" value="FMN-linked oxidoreductases"/>
    <property type="match status" value="1"/>
</dbReference>
<dbReference type="Proteomes" id="UP000000496">
    <property type="component" value="Chromosome gsn.131"/>
</dbReference>
<reference evidence="16 17" key="1">
    <citation type="journal article" date="2011" name="Mol. Biol. Evol.">
        <title>Unity in variety--the pan-genome of the Chlamydiae.</title>
        <authorList>
            <person name="Collingro A."/>
            <person name="Tischler P."/>
            <person name="Weinmaier T."/>
            <person name="Penz T."/>
            <person name="Heinz E."/>
            <person name="Brunham R.C."/>
            <person name="Read T.D."/>
            <person name="Bavoil P.M."/>
            <person name="Sachse K."/>
            <person name="Kahane S."/>
            <person name="Friedman M.G."/>
            <person name="Rattei T."/>
            <person name="Myers G.S."/>
            <person name="Horn M."/>
        </authorList>
    </citation>
    <scope>NUCLEOTIDE SEQUENCE [LARGE SCALE GENOMIC DNA]</scope>
    <source>
        <strain evidence="17">ATCC VR-1471 / Z</strain>
    </source>
</reference>
<dbReference type="PANTHER" id="PTHR45846:SF1">
    <property type="entry name" value="TRNA-DIHYDROURIDINE(47) SYNTHASE [NAD(P)(+)]-LIKE"/>
    <property type="match status" value="1"/>
</dbReference>
<dbReference type="GO" id="GO:0000049">
    <property type="term" value="F:tRNA binding"/>
    <property type="evidence" value="ECO:0007669"/>
    <property type="project" value="UniProtKB-KW"/>
</dbReference>
<dbReference type="InterPro" id="IPR001269">
    <property type="entry name" value="DUS_fam"/>
</dbReference>
<gene>
    <name evidence="16" type="primary">dus1</name>
    <name evidence="16" type="ordered locus">SNE_A23320</name>
</gene>
<evidence type="ECO:0000313" key="16">
    <source>
        <dbReference type="EMBL" id="CCB90209.1"/>
    </source>
</evidence>
<evidence type="ECO:0000256" key="4">
    <source>
        <dbReference type="ARBA" id="ARBA00022630"/>
    </source>
</evidence>
<evidence type="ECO:0000256" key="1">
    <source>
        <dbReference type="ARBA" id="ARBA00001917"/>
    </source>
</evidence>
<dbReference type="CDD" id="cd02801">
    <property type="entry name" value="DUS_like_FMN"/>
    <property type="match status" value="1"/>
</dbReference>
<dbReference type="EC" id="1.3.1.-" evidence="12"/>
<keyword evidence="9 12" id="KW-0560">Oxidoreductase</keyword>
<dbReference type="PANTHER" id="PTHR45846">
    <property type="entry name" value="TRNA-DIHYDROURIDINE(47) SYNTHASE [NAD(P)(+)]-LIKE"/>
    <property type="match status" value="1"/>
</dbReference>
<dbReference type="InterPro" id="IPR024036">
    <property type="entry name" value="tRNA-dHydroUridine_Synthase_C"/>
</dbReference>
<dbReference type="PROSITE" id="PS01136">
    <property type="entry name" value="UPF0034"/>
    <property type="match status" value="1"/>
</dbReference>
<comment type="similarity">
    <text evidence="12">Belongs to the dus family.</text>
</comment>
<dbReference type="NCBIfam" id="TIGR00737">
    <property type="entry name" value="nifR3_yhdG"/>
    <property type="match status" value="1"/>
</dbReference>
<keyword evidence="5 12" id="KW-0288">FMN</keyword>
<evidence type="ECO:0000256" key="6">
    <source>
        <dbReference type="ARBA" id="ARBA00022694"/>
    </source>
</evidence>
<feature type="binding site" evidence="14">
    <location>
        <begin position="231"/>
        <end position="232"/>
    </location>
    <ligand>
        <name>FMN</name>
        <dbReference type="ChEBI" id="CHEBI:58210"/>
    </ligand>
</feature>
<keyword evidence="8" id="KW-0694">RNA-binding</keyword>
<evidence type="ECO:0000256" key="9">
    <source>
        <dbReference type="ARBA" id="ARBA00023002"/>
    </source>
</evidence>
<dbReference type="GO" id="GO:0050660">
    <property type="term" value="F:flavin adenine dinucleotide binding"/>
    <property type="evidence" value="ECO:0007669"/>
    <property type="project" value="InterPro"/>
</dbReference>
<feature type="binding site" evidence="14">
    <location>
        <position position="76"/>
    </location>
    <ligand>
        <name>FMN</name>
        <dbReference type="ChEBI" id="CHEBI:58210"/>
    </ligand>
</feature>
<evidence type="ECO:0000256" key="14">
    <source>
        <dbReference type="PIRSR" id="PIRSR006621-2"/>
    </source>
</evidence>
<evidence type="ECO:0000256" key="8">
    <source>
        <dbReference type="ARBA" id="ARBA00022884"/>
    </source>
</evidence>
<evidence type="ECO:0000313" key="17">
    <source>
        <dbReference type="Proteomes" id="UP000000496"/>
    </source>
</evidence>
<sequence length="334" mass="37224">MRYVKPIKFKSLILPSNVFYSPLAGCSDFPFRQMASLYGVGLMYCEMVKMDALIRHEPSTYHILDYRDSMRPIGAQLCGSKPELAGPTARIIEDLGFDVVDLNCGCPVDKVTKDGSGSGMLKNPQLIGEVISNMVAAVKIPVTVKIRAGWDQDSLNAPEITRIAEEAGATAIAIHGRTRVQKYTGKADWDIIRQCKEVAKSIYVIGNGDVFSAQDGLALFEQSGCDAILASRGTMGQPWIAEDVKRLDNGQPLLEVNGEMIRDHLLKHIDYIRMYQIEKKAILDTRRVGCWFLRLGKGTKALREQINKSKSMEEMIALIEGYDWSQTKEFCYAS</sequence>
<organism evidence="16 17">
    <name type="scientific">Simkania negevensis (strain ATCC VR-1471 / DSM 27360 / Z)</name>
    <dbReference type="NCBI Taxonomy" id="331113"/>
    <lineage>
        <taxon>Bacteria</taxon>
        <taxon>Pseudomonadati</taxon>
        <taxon>Chlamydiota</taxon>
        <taxon>Chlamydiia</taxon>
        <taxon>Parachlamydiales</taxon>
        <taxon>Simkaniaceae</taxon>
        <taxon>Simkania</taxon>
    </lineage>
</organism>
<feature type="domain" description="DUS-like FMN-binding" evidence="15">
    <location>
        <begin position="21"/>
        <end position="316"/>
    </location>
</feature>
<evidence type="ECO:0000256" key="5">
    <source>
        <dbReference type="ARBA" id="ARBA00022643"/>
    </source>
</evidence>
<feature type="binding site" evidence="14">
    <location>
        <position position="145"/>
    </location>
    <ligand>
        <name>FMN</name>
        <dbReference type="ChEBI" id="CHEBI:58210"/>
    </ligand>
</feature>
<feature type="active site" description="Proton donor" evidence="13">
    <location>
        <position position="106"/>
    </location>
</feature>
<evidence type="ECO:0000256" key="13">
    <source>
        <dbReference type="PIRSR" id="PIRSR006621-1"/>
    </source>
</evidence>
<dbReference type="Gene3D" id="1.10.1200.80">
    <property type="entry name" value="Putative flavin oxidoreducatase, domain 2"/>
    <property type="match status" value="1"/>
</dbReference>
<evidence type="ECO:0000256" key="10">
    <source>
        <dbReference type="ARBA" id="ARBA00048205"/>
    </source>
</evidence>
<comment type="cofactor">
    <cofactor evidence="1 12 14">
        <name>FMN</name>
        <dbReference type="ChEBI" id="CHEBI:58210"/>
    </cofactor>
</comment>
<dbReference type="InterPro" id="IPR004652">
    <property type="entry name" value="DusB-like"/>
</dbReference>
<keyword evidence="6 12" id="KW-0819">tRNA processing</keyword>
<keyword evidence="3" id="KW-0820">tRNA-binding</keyword>
<evidence type="ECO:0000256" key="12">
    <source>
        <dbReference type="PIRNR" id="PIRNR006621"/>
    </source>
</evidence>
<evidence type="ECO:0000259" key="15">
    <source>
        <dbReference type="Pfam" id="PF01207"/>
    </source>
</evidence>
<dbReference type="Gene3D" id="3.20.20.70">
    <property type="entry name" value="Aldolase class I"/>
    <property type="match status" value="1"/>
</dbReference>
<dbReference type="GO" id="GO:0017150">
    <property type="term" value="F:tRNA dihydrouridine synthase activity"/>
    <property type="evidence" value="ECO:0007669"/>
    <property type="project" value="InterPro"/>
</dbReference>
<evidence type="ECO:0000256" key="11">
    <source>
        <dbReference type="ARBA" id="ARBA00048802"/>
    </source>
</evidence>
<evidence type="ECO:0000256" key="3">
    <source>
        <dbReference type="ARBA" id="ARBA00022555"/>
    </source>
</evidence>
<dbReference type="eggNOG" id="COG0042">
    <property type="taxonomic scope" value="Bacteria"/>
</dbReference>
<comment type="catalytic activity">
    <reaction evidence="11">
        <text>a 5,6-dihydrouridine in tRNA + NAD(+) = a uridine in tRNA + NADH + H(+)</text>
        <dbReference type="Rhea" id="RHEA:54452"/>
        <dbReference type="Rhea" id="RHEA-COMP:13339"/>
        <dbReference type="Rhea" id="RHEA-COMP:13887"/>
        <dbReference type="ChEBI" id="CHEBI:15378"/>
        <dbReference type="ChEBI" id="CHEBI:57540"/>
        <dbReference type="ChEBI" id="CHEBI:57945"/>
        <dbReference type="ChEBI" id="CHEBI:65315"/>
        <dbReference type="ChEBI" id="CHEBI:74443"/>
    </reaction>
</comment>
<dbReference type="RefSeq" id="WP_013944674.1">
    <property type="nucleotide sequence ID" value="NC_015713.1"/>
</dbReference>
<feature type="binding site" evidence="14">
    <location>
        <position position="175"/>
    </location>
    <ligand>
        <name>FMN</name>
        <dbReference type="ChEBI" id="CHEBI:58210"/>
    </ligand>
</feature>
<keyword evidence="17" id="KW-1185">Reference proteome</keyword>
<comment type="function">
    <text evidence="2 12">Catalyzes the synthesis of 5,6-dihydrouridine (D), a modified base found in the D-loop of most tRNAs, via the reduction of the C5-C6 double bond in target uridines.</text>
</comment>
<dbReference type="InterPro" id="IPR013785">
    <property type="entry name" value="Aldolase_TIM"/>
</dbReference>
<name>F8L4F8_SIMNZ</name>
<comment type="catalytic activity">
    <reaction evidence="10">
        <text>a 5,6-dihydrouridine in tRNA + NADP(+) = a uridine in tRNA + NADPH + H(+)</text>
        <dbReference type="Rhea" id="RHEA:23624"/>
        <dbReference type="Rhea" id="RHEA-COMP:13339"/>
        <dbReference type="Rhea" id="RHEA-COMP:13887"/>
        <dbReference type="ChEBI" id="CHEBI:15378"/>
        <dbReference type="ChEBI" id="CHEBI:57783"/>
        <dbReference type="ChEBI" id="CHEBI:58349"/>
        <dbReference type="ChEBI" id="CHEBI:65315"/>
        <dbReference type="ChEBI" id="CHEBI:74443"/>
    </reaction>
</comment>
<keyword evidence="7" id="KW-0521">NADP</keyword>
<protein>
    <recommendedName>
        <fullName evidence="12">tRNA-dihydrouridine synthase</fullName>
        <ecNumber evidence="12">1.3.1.-</ecNumber>
    </recommendedName>
</protein>
<dbReference type="EMBL" id="FR872582">
    <property type="protein sequence ID" value="CCB90209.1"/>
    <property type="molecule type" value="Genomic_DNA"/>
</dbReference>